<keyword evidence="7" id="KW-1185">Reference proteome</keyword>
<dbReference type="PANTHER" id="PTHR10183">
    <property type="entry name" value="CALPAIN"/>
    <property type="match status" value="1"/>
</dbReference>
<dbReference type="Pfam" id="PF00648">
    <property type="entry name" value="Peptidase_C2"/>
    <property type="match status" value="2"/>
</dbReference>
<dbReference type="PRINTS" id="PR00704">
    <property type="entry name" value="CALPAIN"/>
</dbReference>
<dbReference type="Proteomes" id="UP000277204">
    <property type="component" value="Unassembled WGS sequence"/>
</dbReference>
<keyword evidence="2" id="KW-0645">Protease</keyword>
<name>A0A183MF13_9TREM</name>
<reference evidence="6 7" key="1">
    <citation type="submission" date="2018-11" db="EMBL/GenBank/DDBJ databases">
        <authorList>
            <consortium name="Pathogen Informatics"/>
        </authorList>
    </citation>
    <scope>NUCLEOTIDE SEQUENCE [LARGE SCALE GENOMIC DNA]</scope>
    <source>
        <strain evidence="6 7">Zambia</strain>
    </source>
</reference>
<dbReference type="SUPFAM" id="SSF54001">
    <property type="entry name" value="Cysteine proteinases"/>
    <property type="match status" value="1"/>
</dbReference>
<dbReference type="SMART" id="SM00230">
    <property type="entry name" value="CysPc"/>
    <property type="match status" value="1"/>
</dbReference>
<dbReference type="InterPro" id="IPR022682">
    <property type="entry name" value="Calpain_domain_III"/>
</dbReference>
<dbReference type="GO" id="GO:0006508">
    <property type="term" value="P:proteolysis"/>
    <property type="evidence" value="ECO:0007669"/>
    <property type="project" value="UniProtKB-KW"/>
</dbReference>
<dbReference type="Gene3D" id="3.90.70.10">
    <property type="entry name" value="Cysteine proteinases"/>
    <property type="match status" value="1"/>
</dbReference>
<evidence type="ECO:0000256" key="4">
    <source>
        <dbReference type="ARBA" id="ARBA00022807"/>
    </source>
</evidence>
<dbReference type="Pfam" id="PF00168">
    <property type="entry name" value="C2"/>
    <property type="match status" value="1"/>
</dbReference>
<dbReference type="GO" id="GO:0005737">
    <property type="term" value="C:cytoplasm"/>
    <property type="evidence" value="ECO:0007669"/>
    <property type="project" value="TreeGrafter"/>
</dbReference>
<keyword evidence="4" id="KW-0788">Thiol protease</keyword>
<evidence type="ECO:0000313" key="7">
    <source>
        <dbReference type="Proteomes" id="UP000277204"/>
    </source>
</evidence>
<accession>A0A183MF13</accession>
<dbReference type="InterPro" id="IPR035892">
    <property type="entry name" value="C2_domain_sf"/>
</dbReference>
<dbReference type="InterPro" id="IPR022683">
    <property type="entry name" value="Calpain_III"/>
</dbReference>
<dbReference type="InterPro" id="IPR001300">
    <property type="entry name" value="Peptidase_C2_calpain_cat"/>
</dbReference>
<keyword evidence="3" id="KW-0378">Hydrolase</keyword>
<proteinExistence type="inferred from homology"/>
<dbReference type="EMBL" id="UZAI01016804">
    <property type="protein sequence ID" value="VDP16307.1"/>
    <property type="molecule type" value="Genomic_DNA"/>
</dbReference>
<dbReference type="PROSITE" id="PS50004">
    <property type="entry name" value="C2"/>
    <property type="match status" value="1"/>
</dbReference>
<dbReference type="Gene3D" id="2.60.120.380">
    <property type="match status" value="1"/>
</dbReference>
<comment type="similarity">
    <text evidence="1">Belongs to the peptidase C2 family.</text>
</comment>
<dbReference type="SUPFAM" id="SSF49562">
    <property type="entry name" value="C2 domain (Calcium/lipid-binding domain, CaLB)"/>
    <property type="match status" value="1"/>
</dbReference>
<dbReference type="SMART" id="SM00239">
    <property type="entry name" value="C2"/>
    <property type="match status" value="1"/>
</dbReference>
<gene>
    <name evidence="6" type="ORF">SMRZ_LOCUS14638</name>
</gene>
<evidence type="ECO:0000256" key="3">
    <source>
        <dbReference type="ARBA" id="ARBA00022801"/>
    </source>
</evidence>
<dbReference type="InterPro" id="IPR022684">
    <property type="entry name" value="Calpain_cysteine_protease"/>
</dbReference>
<evidence type="ECO:0000256" key="2">
    <source>
        <dbReference type="ARBA" id="ARBA00022670"/>
    </source>
</evidence>
<dbReference type="AlphaFoldDB" id="A0A183MF13"/>
<evidence type="ECO:0000313" key="6">
    <source>
        <dbReference type="EMBL" id="VDP16307.1"/>
    </source>
</evidence>
<evidence type="ECO:0000256" key="1">
    <source>
        <dbReference type="ARBA" id="ARBA00007623"/>
    </source>
</evidence>
<dbReference type="PANTHER" id="PTHR10183:SF379">
    <property type="entry name" value="CALPAIN-5"/>
    <property type="match status" value="1"/>
</dbReference>
<dbReference type="STRING" id="48269.A0A183MF13"/>
<evidence type="ECO:0000256" key="5">
    <source>
        <dbReference type="PROSITE-ProRule" id="PRU00239"/>
    </source>
</evidence>
<dbReference type="PROSITE" id="PS50203">
    <property type="entry name" value="CALPAIN_CAT"/>
    <property type="match status" value="1"/>
</dbReference>
<organism evidence="6 7">
    <name type="scientific">Schistosoma margrebowiei</name>
    <dbReference type="NCBI Taxonomy" id="48269"/>
    <lineage>
        <taxon>Eukaryota</taxon>
        <taxon>Metazoa</taxon>
        <taxon>Spiralia</taxon>
        <taxon>Lophotrochozoa</taxon>
        <taxon>Platyhelminthes</taxon>
        <taxon>Trematoda</taxon>
        <taxon>Digenea</taxon>
        <taxon>Strigeidida</taxon>
        <taxon>Schistosomatoidea</taxon>
        <taxon>Schistosomatidae</taxon>
        <taxon>Schistosoma</taxon>
    </lineage>
</organism>
<dbReference type="SUPFAM" id="SSF49758">
    <property type="entry name" value="Calpain large subunit, middle domain (domain III)"/>
    <property type="match status" value="1"/>
</dbReference>
<sequence>MSLTSFVKFRNQDYSTLKKEQLTRGVKFVDDEFPPESMNLQCLNIPAGPLSYLRPSEIVSDPCFSRNESYFSLKRGFVKNFNILLAFTSLKYKAKYWAKVLVDIKSQEWDVQHINEHPGIFRFRFWQEGMYFEVTIDDLLPCYEGKCISLSSSSTKEFWPALLEKAYANYDSRHLFNDCNEDSEQQDGDSETSPHIFGAPNLHDHVLNKESGLYLNYGYLLTRACGVPKDLSVFGAFKDMFRRAGDCPIQARLMRLRCPLSVIDSGSGQGEWKGAYSSSSSEWEEINLEARKRLGLTFDSETEFWIPLEFILQHMSGVLICRFPDTSFVSLPGHITWRLCEHHGAWCGHQTGGNLQYRNTFLHNPQYYFDIMNDSDEVLLSLVRKYNRDPLTMVIEPDLSPLSIGLGLFKIENNRPVKSHTLAFCQVIHVEPSRPYRVCLIRARLTVGRYLVVPFLEQPLSTAAYLLRLYLPKRSESREFTLDIPQNGFLNFFTGKPKGAVRLHVHSATNLLWPDGKNPPSPYCIIKCEYDTVQTTISPSNNNPVWNEYFIFYRRKLNKPIEIQIMDKHALGFDVFLGRHSFTEAEISNRCQQEVALYGRDTKAERFQKMKGSLFIEFYSVGQEDFMNI</sequence>
<dbReference type="Gene3D" id="2.60.40.150">
    <property type="entry name" value="C2 domain"/>
    <property type="match status" value="1"/>
</dbReference>
<comment type="caution">
    <text evidence="5">Lacks conserved residue(s) required for the propagation of feature annotation.</text>
</comment>
<dbReference type="Pfam" id="PF01067">
    <property type="entry name" value="Calpain_III"/>
    <property type="match status" value="1"/>
</dbReference>
<dbReference type="InterPro" id="IPR000008">
    <property type="entry name" value="C2_dom"/>
</dbReference>
<dbReference type="GO" id="GO:0004198">
    <property type="term" value="F:calcium-dependent cysteine-type endopeptidase activity"/>
    <property type="evidence" value="ECO:0007669"/>
    <property type="project" value="InterPro"/>
</dbReference>
<dbReference type="SMART" id="SM00720">
    <property type="entry name" value="calpain_III"/>
    <property type="match status" value="1"/>
</dbReference>
<dbReference type="InterPro" id="IPR036213">
    <property type="entry name" value="Calpain_III_sf"/>
</dbReference>
<dbReference type="InterPro" id="IPR038765">
    <property type="entry name" value="Papain-like_cys_pep_sf"/>
</dbReference>
<protein>
    <submittedName>
        <fullName evidence="6">Uncharacterized protein</fullName>
    </submittedName>
</protein>